<feature type="region of interest" description="Disordered" evidence="1">
    <location>
        <begin position="226"/>
        <end position="264"/>
    </location>
</feature>
<dbReference type="Proteomes" id="UP000299102">
    <property type="component" value="Unassembled WGS sequence"/>
</dbReference>
<comment type="caution">
    <text evidence="2">The sequence shown here is derived from an EMBL/GenBank/DDBJ whole genome shotgun (WGS) entry which is preliminary data.</text>
</comment>
<evidence type="ECO:0000313" key="3">
    <source>
        <dbReference type="Proteomes" id="UP000299102"/>
    </source>
</evidence>
<feature type="compositionally biased region" description="Basic and acidic residues" evidence="1">
    <location>
        <begin position="226"/>
        <end position="247"/>
    </location>
</feature>
<dbReference type="PANTHER" id="PTHR47027">
    <property type="entry name" value="REVERSE TRANSCRIPTASE DOMAIN-CONTAINING PROTEIN"/>
    <property type="match status" value="1"/>
</dbReference>
<organism evidence="2 3">
    <name type="scientific">Eumeta variegata</name>
    <name type="common">Bagworm moth</name>
    <name type="synonym">Eumeta japonica</name>
    <dbReference type="NCBI Taxonomy" id="151549"/>
    <lineage>
        <taxon>Eukaryota</taxon>
        <taxon>Metazoa</taxon>
        <taxon>Ecdysozoa</taxon>
        <taxon>Arthropoda</taxon>
        <taxon>Hexapoda</taxon>
        <taxon>Insecta</taxon>
        <taxon>Pterygota</taxon>
        <taxon>Neoptera</taxon>
        <taxon>Endopterygota</taxon>
        <taxon>Lepidoptera</taxon>
        <taxon>Glossata</taxon>
        <taxon>Ditrysia</taxon>
        <taxon>Tineoidea</taxon>
        <taxon>Psychidae</taxon>
        <taxon>Oiketicinae</taxon>
        <taxon>Eumeta</taxon>
    </lineage>
</organism>
<accession>A0A4C1TTB7</accession>
<gene>
    <name evidence="2" type="ORF">EVAR_17753_1</name>
</gene>
<keyword evidence="3" id="KW-1185">Reference proteome</keyword>
<evidence type="ECO:0000256" key="1">
    <source>
        <dbReference type="SAM" id="MobiDB-lite"/>
    </source>
</evidence>
<sequence length="264" mass="30288">MVARPRGPAARATRKLQVYNIYGDKVEQLQEFVYLGSLLTSDGKHDRNIERRVNAGNKVNGALLATVNIKRVSRQARLAIRSGVLILTLMYDSVSWVWQKKNGSSINAVEMRSLRSMFGVSRKDRRRNNDVREWCGLKGDIAIKVEIDMLRRFGHLEWLNESKLTKQIYRTNVCDEKVGKDRPRKSYADHIGGILKKGHIISTRNRRACMKRLMNNIDHSSTSRRIEIRYITDDPDRAPDEQMKTPEDASGAAPLEVHKDTEED</sequence>
<dbReference type="AlphaFoldDB" id="A0A4C1TTB7"/>
<dbReference type="STRING" id="151549.A0A4C1TTB7"/>
<dbReference type="OrthoDB" id="348678at2759"/>
<proteinExistence type="predicted"/>
<dbReference type="EMBL" id="BGZK01000086">
    <property type="protein sequence ID" value="GBP17261.1"/>
    <property type="molecule type" value="Genomic_DNA"/>
</dbReference>
<name>A0A4C1TTB7_EUMVA</name>
<reference evidence="2 3" key="1">
    <citation type="journal article" date="2019" name="Commun. Biol.">
        <title>The bagworm genome reveals a unique fibroin gene that provides high tensile strength.</title>
        <authorList>
            <person name="Kono N."/>
            <person name="Nakamura H."/>
            <person name="Ohtoshi R."/>
            <person name="Tomita M."/>
            <person name="Numata K."/>
            <person name="Arakawa K."/>
        </authorList>
    </citation>
    <scope>NUCLEOTIDE SEQUENCE [LARGE SCALE GENOMIC DNA]</scope>
</reference>
<protein>
    <submittedName>
        <fullName evidence="2">Uncharacterized protein</fullName>
    </submittedName>
</protein>
<evidence type="ECO:0000313" key="2">
    <source>
        <dbReference type="EMBL" id="GBP17261.1"/>
    </source>
</evidence>
<dbReference type="PANTHER" id="PTHR47027:SF30">
    <property type="entry name" value="THAP-TYPE DOMAIN-CONTAINING PROTEIN"/>
    <property type="match status" value="1"/>
</dbReference>